<evidence type="ECO:0000313" key="2">
    <source>
        <dbReference type="EMBL" id="MBP2025564.1"/>
    </source>
</evidence>
<gene>
    <name evidence="2" type="ORF">J2Z71_001107</name>
</gene>
<dbReference type="RefSeq" id="WP_210060856.1">
    <property type="nucleotide sequence ID" value="NZ_JAGGLJ010000009.1"/>
</dbReference>
<proteinExistence type="predicted"/>
<dbReference type="SUPFAM" id="SSF46785">
    <property type="entry name" value="Winged helix' DNA-binding domain"/>
    <property type="match status" value="1"/>
</dbReference>
<dbReference type="Gene3D" id="1.10.10.10">
    <property type="entry name" value="Winged helix-like DNA-binding domain superfamily/Winged helix DNA-binding domain"/>
    <property type="match status" value="1"/>
</dbReference>
<dbReference type="PROSITE" id="PS50995">
    <property type="entry name" value="HTH_MARR_2"/>
    <property type="match status" value="1"/>
</dbReference>
<dbReference type="InterPro" id="IPR036390">
    <property type="entry name" value="WH_DNA-bd_sf"/>
</dbReference>
<evidence type="ECO:0000313" key="3">
    <source>
        <dbReference type="Proteomes" id="UP001519306"/>
    </source>
</evidence>
<dbReference type="PANTHER" id="PTHR33164:SF43">
    <property type="entry name" value="HTH-TYPE TRANSCRIPTIONAL REPRESSOR YETL"/>
    <property type="match status" value="1"/>
</dbReference>
<reference evidence="2 3" key="1">
    <citation type="submission" date="2021-03" db="EMBL/GenBank/DDBJ databases">
        <title>Genomic Encyclopedia of Type Strains, Phase IV (KMG-IV): sequencing the most valuable type-strain genomes for metagenomic binning, comparative biology and taxonomic classification.</title>
        <authorList>
            <person name="Goeker M."/>
        </authorList>
    </citation>
    <scope>NUCLEOTIDE SEQUENCE [LARGE SCALE GENOMIC DNA]</scope>
    <source>
        <strain evidence="2 3">DSM 27563</strain>
    </source>
</reference>
<dbReference type="PANTHER" id="PTHR33164">
    <property type="entry name" value="TRANSCRIPTIONAL REGULATOR, MARR FAMILY"/>
    <property type="match status" value="1"/>
</dbReference>
<sequence>MGSYKNENNIFYIYFQVIKKYKDYMEKKLCDFNLAPAEIDVVTFLINNIESDITAKDIVEVRGISKGLVSKAVSSLRRRKIIYIVDNPLDKRSVFLRINTKELDLIDAVKVENRIFLKKLLRDMTMEELQFFSNINNRMLENMKDIDL</sequence>
<feature type="domain" description="HTH marR-type" evidence="1">
    <location>
        <begin position="7"/>
        <end position="141"/>
    </location>
</feature>
<comment type="caution">
    <text evidence="2">The sequence shown here is derived from an EMBL/GenBank/DDBJ whole genome shotgun (WGS) entry which is preliminary data.</text>
</comment>
<dbReference type="SMART" id="SM00347">
    <property type="entry name" value="HTH_MARR"/>
    <property type="match status" value="1"/>
</dbReference>
<keyword evidence="3" id="KW-1185">Reference proteome</keyword>
<dbReference type="InterPro" id="IPR000835">
    <property type="entry name" value="HTH_MarR-typ"/>
</dbReference>
<keyword evidence="2" id="KW-0238">DNA-binding</keyword>
<accession>A0ABS4KFZ8</accession>
<evidence type="ECO:0000259" key="1">
    <source>
        <dbReference type="PROSITE" id="PS50995"/>
    </source>
</evidence>
<dbReference type="GO" id="GO:0003677">
    <property type="term" value="F:DNA binding"/>
    <property type="evidence" value="ECO:0007669"/>
    <property type="project" value="UniProtKB-KW"/>
</dbReference>
<organism evidence="2 3">
    <name type="scientific">Peptoniphilus stercorisuis</name>
    <dbReference type="NCBI Taxonomy" id="1436965"/>
    <lineage>
        <taxon>Bacteria</taxon>
        <taxon>Bacillati</taxon>
        <taxon>Bacillota</taxon>
        <taxon>Tissierellia</taxon>
        <taxon>Tissierellales</taxon>
        <taxon>Peptoniphilaceae</taxon>
        <taxon>Peptoniphilus</taxon>
    </lineage>
</organism>
<dbReference type="InterPro" id="IPR036388">
    <property type="entry name" value="WH-like_DNA-bd_sf"/>
</dbReference>
<protein>
    <submittedName>
        <fullName evidence="2">DNA-binding MarR family transcriptional regulator</fullName>
    </submittedName>
</protein>
<dbReference type="Proteomes" id="UP001519306">
    <property type="component" value="Unassembled WGS sequence"/>
</dbReference>
<dbReference type="InterPro" id="IPR039422">
    <property type="entry name" value="MarR/SlyA-like"/>
</dbReference>
<name>A0ABS4KFZ8_9FIRM</name>
<dbReference type="Pfam" id="PF12802">
    <property type="entry name" value="MarR_2"/>
    <property type="match status" value="1"/>
</dbReference>
<dbReference type="EMBL" id="JAGGLJ010000009">
    <property type="protein sequence ID" value="MBP2025564.1"/>
    <property type="molecule type" value="Genomic_DNA"/>
</dbReference>